<evidence type="ECO:0000313" key="2">
    <source>
        <dbReference type="EnsemblMetazoa" id="ACOM032363-PA.1"/>
    </source>
</evidence>
<proteinExistence type="predicted"/>
<feature type="region of interest" description="Disordered" evidence="1">
    <location>
        <begin position="1"/>
        <end position="20"/>
    </location>
</feature>
<evidence type="ECO:0000256" key="1">
    <source>
        <dbReference type="SAM" id="MobiDB-lite"/>
    </source>
</evidence>
<name>A0A8W7PIF6_ANOCL</name>
<organism evidence="2">
    <name type="scientific">Anopheles coluzzii</name>
    <name type="common">African malaria mosquito</name>
    <dbReference type="NCBI Taxonomy" id="1518534"/>
    <lineage>
        <taxon>Eukaryota</taxon>
        <taxon>Metazoa</taxon>
        <taxon>Ecdysozoa</taxon>
        <taxon>Arthropoda</taxon>
        <taxon>Hexapoda</taxon>
        <taxon>Insecta</taxon>
        <taxon>Pterygota</taxon>
        <taxon>Neoptera</taxon>
        <taxon>Endopterygota</taxon>
        <taxon>Diptera</taxon>
        <taxon>Nematocera</taxon>
        <taxon>Culicoidea</taxon>
        <taxon>Culicidae</taxon>
        <taxon>Anophelinae</taxon>
        <taxon>Anopheles</taxon>
    </lineage>
</organism>
<reference evidence="2" key="1">
    <citation type="submission" date="2022-08" db="UniProtKB">
        <authorList>
            <consortium name="EnsemblMetazoa"/>
        </authorList>
    </citation>
    <scope>IDENTIFICATION</scope>
</reference>
<feature type="compositionally biased region" description="Polar residues" evidence="1">
    <location>
        <begin position="1"/>
        <end position="10"/>
    </location>
</feature>
<dbReference type="AlphaFoldDB" id="A0A8W7PIF6"/>
<accession>A0A8W7PIF6</accession>
<protein>
    <submittedName>
        <fullName evidence="2">Uncharacterized protein</fullName>
    </submittedName>
</protein>
<sequence length="109" mass="11572">MKSRTKSPSSPCGGGVGGGGAGVGPICPLRNEESAKSYPSISAAYWLPAPTPTPYQVPVHTKLWVLLLLLRAAKMGSKPVSARNGRTSFMQTRGRIDSFQEKGLRCVDV</sequence>
<dbReference type="EnsemblMetazoa" id="ACOM032363-RA">
    <property type="protein sequence ID" value="ACOM032363-PA.1"/>
    <property type="gene ID" value="ACOM032363"/>
</dbReference>
<dbReference type="Proteomes" id="UP000075882">
    <property type="component" value="Unassembled WGS sequence"/>
</dbReference>